<dbReference type="Gene3D" id="3.30.420.40">
    <property type="match status" value="1"/>
</dbReference>
<dbReference type="InterPro" id="IPR043129">
    <property type="entry name" value="ATPase_NBD"/>
</dbReference>
<protein>
    <submittedName>
        <fullName evidence="1">3603_t:CDS:1</fullName>
    </submittedName>
</protein>
<reference evidence="1 2" key="1">
    <citation type="submission" date="2021-06" db="EMBL/GenBank/DDBJ databases">
        <authorList>
            <person name="Kallberg Y."/>
            <person name="Tangrot J."/>
            <person name="Rosling A."/>
        </authorList>
    </citation>
    <scope>NUCLEOTIDE SEQUENCE [LARGE SCALE GENOMIC DNA]</scope>
    <source>
        <strain evidence="1 2">120-4 pot B 10/14</strain>
    </source>
</reference>
<comment type="caution">
    <text evidence="1">The sequence shown here is derived from an EMBL/GenBank/DDBJ whole genome shotgun (WGS) entry which is preliminary data.</text>
</comment>
<evidence type="ECO:0000313" key="1">
    <source>
        <dbReference type="EMBL" id="CAG8474808.1"/>
    </source>
</evidence>
<dbReference type="Proteomes" id="UP000789901">
    <property type="component" value="Unassembled WGS sequence"/>
</dbReference>
<dbReference type="PANTHER" id="PTHR14187">
    <property type="entry name" value="ALPHA KINASE/ELONGATION FACTOR 2 KINASE"/>
    <property type="match status" value="1"/>
</dbReference>
<gene>
    <name evidence="1" type="ORF">GMARGA_LOCUS951</name>
</gene>
<dbReference type="SUPFAM" id="SSF53067">
    <property type="entry name" value="Actin-like ATPase domain"/>
    <property type="match status" value="2"/>
</dbReference>
<name>A0ABM8VXY8_GIGMA</name>
<organism evidence="1 2">
    <name type="scientific">Gigaspora margarita</name>
    <dbReference type="NCBI Taxonomy" id="4874"/>
    <lineage>
        <taxon>Eukaryota</taxon>
        <taxon>Fungi</taxon>
        <taxon>Fungi incertae sedis</taxon>
        <taxon>Mucoromycota</taxon>
        <taxon>Glomeromycotina</taxon>
        <taxon>Glomeromycetes</taxon>
        <taxon>Diversisporales</taxon>
        <taxon>Gigasporaceae</taxon>
        <taxon>Gigaspora</taxon>
    </lineage>
</organism>
<dbReference type="EMBL" id="CAJVQB010000208">
    <property type="protein sequence ID" value="CAG8474808.1"/>
    <property type="molecule type" value="Genomic_DNA"/>
</dbReference>
<keyword evidence="2" id="KW-1185">Reference proteome</keyword>
<accession>A0ABM8VXY8</accession>
<proteinExistence type="predicted"/>
<dbReference type="PANTHER" id="PTHR14187:SF5">
    <property type="entry name" value="HEAT SHOCK 70 KDA PROTEIN 12A"/>
    <property type="match status" value="1"/>
</dbReference>
<evidence type="ECO:0000313" key="2">
    <source>
        <dbReference type="Proteomes" id="UP000789901"/>
    </source>
</evidence>
<sequence>MEFAYEPVSEDLRVVVGVDFGTTFSGFAYSYIKKNKERTEIVVNFDWGNSKNLIKTNTALQYDDTYRHVVKWGIDALSSEPSKRKRLNLPKPLEYFKFYLSDVPGNKKPILPQEITFEKAISDFLCEMEKIENHWPGINFHKHVLLVFSVPAEFNENVRVIMRRCIYNAGLISSLGALNLQFTTEPEAASVYCINKLKELDMKAGGTHIKDFLCLFVYNYQNCGGGTVDLTVRRLLSGGRIAETTERTGDFCGGTFVDDEFLKFLEGKAGKSAVKMLKEKHYDQINYLIHKFFCPEIKIPFNGKKDDFKIIDFDIEKKCPALIQYINGSEKDQLENDEWVIELDYDTVQSFFDPVIRKITRLITLQLSKCSNCSVLFLVGGFGESRYLQQRIKEEFGNQVKIAIPPNPSAAILMGACEYGLDMKTVATRVLKWSYGVMVSTVWQASDPISRMDDNGRIDKFYLLASKGTEVDVDKEFSDSMVPIFPNQTSVLFRFFYTHESNATYCDEPHAKKLGSFLVDGLPTKRSGLDRSVIITLRFASMETTVATAKSKHNGKVYRTTFSME</sequence>